<name>M9RRC0_9RHOB</name>
<evidence type="ECO:0000256" key="1">
    <source>
        <dbReference type="ARBA" id="ARBA00022679"/>
    </source>
</evidence>
<dbReference type="Gene3D" id="3.90.550.10">
    <property type="entry name" value="Spore Coat Polysaccharide Biosynthesis Protein SpsA, Chain A"/>
    <property type="match status" value="1"/>
</dbReference>
<evidence type="ECO:0000256" key="2">
    <source>
        <dbReference type="ARBA" id="ARBA00022695"/>
    </source>
</evidence>
<dbReference type="PANTHER" id="PTHR43584:SF8">
    <property type="entry name" value="N-ACETYLMURAMATE ALPHA-1-PHOSPHATE URIDYLYLTRANSFERASE"/>
    <property type="match status" value="1"/>
</dbReference>
<evidence type="ECO:0000313" key="6">
    <source>
        <dbReference type="Proteomes" id="UP000004688"/>
    </source>
</evidence>
<sequence length="227" mass="24501">MTTPSAILLFTAGLGTRMAPLTNTRPKPLVSVAGVALLDHALAHCAGLRTVVNVHYFADQIRDHLVQTDVLISDESKQLLETGGGLKHALPLLGSNPVLTMNTDAVWKGPNPVQALTQAWTPIEMEAVLLLIPRAHAVSHTGSGDFDLDSSGRLTRGTKYVYSGVQIIHTDGLADITEDAFSMWVLWDGMLKRKTMFGVVYDGQWCDVGRPDSIEIAQEMLAGGDDV</sequence>
<evidence type="ECO:0000313" key="5">
    <source>
        <dbReference type="EMBL" id="AGI74288.1"/>
    </source>
</evidence>
<dbReference type="AlphaFoldDB" id="M9RRC0"/>
<dbReference type="RefSeq" id="WP_015497236.1">
    <property type="nucleotide sequence ID" value="NC_020908.1"/>
</dbReference>
<proteinExistence type="predicted"/>
<dbReference type="Proteomes" id="UP000004688">
    <property type="component" value="Chromosome"/>
</dbReference>
<dbReference type="GO" id="GO:0016779">
    <property type="term" value="F:nucleotidyltransferase activity"/>
    <property type="evidence" value="ECO:0007669"/>
    <property type="project" value="UniProtKB-KW"/>
</dbReference>
<reference evidence="5 6" key="1">
    <citation type="journal article" date="2013" name="PLoS ONE">
        <title>Poles Apart: Arctic and Antarctic Octadecabacter strains Share High Genome Plasticity and a New Type of Xanthorhodopsin.</title>
        <authorList>
            <person name="Vollmers J."/>
            <person name="Voget S."/>
            <person name="Dietrich S."/>
            <person name="Gollnow K."/>
            <person name="Smits M."/>
            <person name="Meyer K."/>
            <person name="Brinkhoff T."/>
            <person name="Simon M."/>
            <person name="Daniel R."/>
        </authorList>
    </citation>
    <scope>NUCLEOTIDE SEQUENCE [LARGE SCALE GENOMIC DNA]</scope>
    <source>
        <strain evidence="5 6">238</strain>
    </source>
</reference>
<dbReference type="InterPro" id="IPR025877">
    <property type="entry name" value="MobA-like_NTP_Trfase"/>
</dbReference>
<dbReference type="CDD" id="cd06422">
    <property type="entry name" value="NTP_transferase_like_1"/>
    <property type="match status" value="1"/>
</dbReference>
<dbReference type="InterPro" id="IPR029044">
    <property type="entry name" value="Nucleotide-diphossugar_trans"/>
</dbReference>
<dbReference type="OrthoDB" id="9788272at2"/>
<dbReference type="PANTHER" id="PTHR43584">
    <property type="entry name" value="NUCLEOTIDYL TRANSFERASE"/>
    <property type="match status" value="1"/>
</dbReference>
<evidence type="ECO:0000259" key="4">
    <source>
        <dbReference type="Pfam" id="PF12804"/>
    </source>
</evidence>
<dbReference type="EMBL" id="CP003742">
    <property type="protein sequence ID" value="AGI74288.1"/>
    <property type="molecule type" value="Genomic_DNA"/>
</dbReference>
<dbReference type="KEGG" id="oar:OA238_c44040"/>
<keyword evidence="2" id="KW-0548">Nucleotidyltransferase</keyword>
<dbReference type="eggNOG" id="COG1208">
    <property type="taxonomic scope" value="Bacteria"/>
</dbReference>
<organism evidence="5 6">
    <name type="scientific">Octadecabacter arcticus 238</name>
    <dbReference type="NCBI Taxonomy" id="391616"/>
    <lineage>
        <taxon>Bacteria</taxon>
        <taxon>Pseudomonadati</taxon>
        <taxon>Pseudomonadota</taxon>
        <taxon>Alphaproteobacteria</taxon>
        <taxon>Rhodobacterales</taxon>
        <taxon>Roseobacteraceae</taxon>
        <taxon>Octadecabacter</taxon>
    </lineage>
</organism>
<dbReference type="SUPFAM" id="SSF53448">
    <property type="entry name" value="Nucleotide-diphospho-sugar transferases"/>
    <property type="match status" value="1"/>
</dbReference>
<protein>
    <submittedName>
        <fullName evidence="5">Nucleotidyl transferase-like protein</fullName>
    </submittedName>
</protein>
<keyword evidence="6" id="KW-1185">Reference proteome</keyword>
<dbReference type="STRING" id="391616.OA238_c44040"/>
<keyword evidence="1 5" id="KW-0808">Transferase</keyword>
<evidence type="ECO:0000256" key="3">
    <source>
        <dbReference type="ARBA" id="ARBA00022842"/>
    </source>
</evidence>
<dbReference type="HOGENOM" id="CLU_029499_2_1_5"/>
<dbReference type="InterPro" id="IPR050065">
    <property type="entry name" value="GlmU-like"/>
</dbReference>
<accession>M9RRC0</accession>
<feature type="domain" description="MobA-like NTP transferase" evidence="4">
    <location>
        <begin position="9"/>
        <end position="124"/>
    </location>
</feature>
<gene>
    <name evidence="5" type="ORF">OA238_c44040</name>
</gene>
<dbReference type="Pfam" id="PF12804">
    <property type="entry name" value="NTP_transf_3"/>
    <property type="match status" value="1"/>
</dbReference>
<keyword evidence="3" id="KW-0460">Magnesium</keyword>